<dbReference type="InterPro" id="IPR051287">
    <property type="entry name" value="TCR_variable_region"/>
</dbReference>
<accession>A0A3P8WJ73</accession>
<dbReference type="Pfam" id="PF07686">
    <property type="entry name" value="V-set"/>
    <property type="match status" value="1"/>
</dbReference>
<reference evidence="7" key="2">
    <citation type="submission" date="2025-09" db="UniProtKB">
        <authorList>
            <consortium name="Ensembl"/>
        </authorList>
    </citation>
    <scope>IDENTIFICATION</scope>
</reference>
<dbReference type="Gene3D" id="2.60.40.10">
    <property type="entry name" value="Immunoglobulins"/>
    <property type="match status" value="1"/>
</dbReference>
<evidence type="ECO:0000313" key="7">
    <source>
        <dbReference type="Ensembl" id="ENSCSEP00000027508.1"/>
    </source>
</evidence>
<evidence type="ECO:0000256" key="2">
    <source>
        <dbReference type="ARBA" id="ARBA00023130"/>
    </source>
</evidence>
<keyword evidence="5" id="KW-1279">T cell receptor</keyword>
<dbReference type="InterPro" id="IPR013106">
    <property type="entry name" value="Ig_V-set"/>
</dbReference>
<keyword evidence="1" id="KW-0732">Signal</keyword>
<keyword evidence="5" id="KW-0391">Immunity</keyword>
<proteinExistence type="predicted"/>
<dbReference type="InterPro" id="IPR007110">
    <property type="entry name" value="Ig-like_dom"/>
</dbReference>
<dbReference type="Ensembl" id="ENSCSET00000027877.1">
    <property type="protein sequence ID" value="ENSCSEP00000027508.1"/>
    <property type="gene ID" value="ENSCSEG00000017578.1"/>
</dbReference>
<evidence type="ECO:0000313" key="8">
    <source>
        <dbReference type="Proteomes" id="UP000265120"/>
    </source>
</evidence>
<dbReference type="SUPFAM" id="SSF48726">
    <property type="entry name" value="Immunoglobulin"/>
    <property type="match status" value="1"/>
</dbReference>
<evidence type="ECO:0000256" key="1">
    <source>
        <dbReference type="ARBA" id="ARBA00022729"/>
    </source>
</evidence>
<sequence length="108" mass="12601">HLVLSLDSMFHSCSLDSSDRQDRVDQLQRDVSAAEGQTVSLDCNFQTSDSSPTIQWYKQEVNSFPKIPERSEDNLRFTWFLSHSFLLCEINRRQFDLWPWDTIEVGAT</sequence>
<dbReference type="InterPro" id="IPR013783">
    <property type="entry name" value="Ig-like_fold"/>
</dbReference>
<protein>
    <recommendedName>
        <fullName evidence="6">Ig-like domain-containing protein</fullName>
    </recommendedName>
</protein>
<evidence type="ECO:0000256" key="4">
    <source>
        <dbReference type="ARBA" id="ARBA00023319"/>
    </source>
</evidence>
<dbReference type="InterPro" id="IPR036179">
    <property type="entry name" value="Ig-like_dom_sf"/>
</dbReference>
<reference evidence="7" key="1">
    <citation type="submission" date="2025-08" db="UniProtKB">
        <authorList>
            <consortium name="Ensembl"/>
        </authorList>
    </citation>
    <scope>IDENTIFICATION</scope>
</reference>
<dbReference type="Proteomes" id="UP000265120">
    <property type="component" value="Unassembled WGS sequence"/>
</dbReference>
<dbReference type="PANTHER" id="PTHR19367:SF18">
    <property type="entry name" value="T CELL RECEPTOR ALPHA VARIABLE 16"/>
    <property type="match status" value="1"/>
</dbReference>
<feature type="domain" description="Ig-like" evidence="6">
    <location>
        <begin position="22"/>
        <end position="91"/>
    </location>
</feature>
<organism evidence="7 8">
    <name type="scientific">Cynoglossus semilaevis</name>
    <name type="common">Tongue sole</name>
    <dbReference type="NCBI Taxonomy" id="244447"/>
    <lineage>
        <taxon>Eukaryota</taxon>
        <taxon>Metazoa</taxon>
        <taxon>Chordata</taxon>
        <taxon>Craniata</taxon>
        <taxon>Vertebrata</taxon>
        <taxon>Euteleostomi</taxon>
        <taxon>Actinopterygii</taxon>
        <taxon>Neopterygii</taxon>
        <taxon>Teleostei</taxon>
        <taxon>Neoteleostei</taxon>
        <taxon>Acanthomorphata</taxon>
        <taxon>Carangaria</taxon>
        <taxon>Pleuronectiformes</taxon>
        <taxon>Pleuronectoidei</taxon>
        <taxon>Cynoglossidae</taxon>
        <taxon>Cynoglossinae</taxon>
        <taxon>Cynoglossus</taxon>
    </lineage>
</organism>
<keyword evidence="2" id="KW-1064">Adaptive immunity</keyword>
<dbReference type="GO" id="GO:0002250">
    <property type="term" value="P:adaptive immune response"/>
    <property type="evidence" value="ECO:0007669"/>
    <property type="project" value="UniProtKB-KW"/>
</dbReference>
<keyword evidence="3" id="KW-0675">Receptor</keyword>
<evidence type="ECO:0000256" key="3">
    <source>
        <dbReference type="ARBA" id="ARBA00023170"/>
    </source>
</evidence>
<evidence type="ECO:0000259" key="6">
    <source>
        <dbReference type="PROSITE" id="PS50835"/>
    </source>
</evidence>
<name>A0A3P8WJ73_CYNSE</name>
<evidence type="ECO:0000256" key="5">
    <source>
        <dbReference type="ARBA" id="ARBA00043266"/>
    </source>
</evidence>
<dbReference type="InParanoid" id="A0A3P8WJ73"/>
<dbReference type="AlphaFoldDB" id="A0A3P8WJ73"/>
<keyword evidence="4" id="KW-0393">Immunoglobulin domain</keyword>
<keyword evidence="8" id="KW-1185">Reference proteome</keyword>
<dbReference type="PANTHER" id="PTHR19367">
    <property type="entry name" value="T-CELL RECEPTOR ALPHA CHAIN V REGION"/>
    <property type="match status" value="1"/>
</dbReference>
<dbReference type="GO" id="GO:0042101">
    <property type="term" value="C:T cell receptor complex"/>
    <property type="evidence" value="ECO:0007669"/>
    <property type="project" value="UniProtKB-KW"/>
</dbReference>
<dbReference type="PROSITE" id="PS50835">
    <property type="entry name" value="IG_LIKE"/>
    <property type="match status" value="1"/>
</dbReference>